<gene>
    <name evidence="1" type="ORF">PG996_006875</name>
</gene>
<keyword evidence="2" id="KW-1185">Reference proteome</keyword>
<name>A0ABR1V9C0_9PEZI</name>
<accession>A0ABR1V9C0</accession>
<sequence length="320" mass="35981">MSSQQNPSILNTGFLYLCGHRDVVYGQSNNLYDALMNQGLVPDWPDMDRELETCCAACWSHTSAPVPFGMRTEVLRQEHLDETHAHSLLALLYHLSTRLQTDPDPSLVTLLATWAQCVATRYITNATHEERFRSAIWTVIPPLVAEDAVGSIKTHRAPIDWPGIQNTAVERFALAAAFERLRSRDHSLRRAALLSSSRWPAELTGYLFDLNDAAIRYAALFKTEQLDLREFGQAFRPLLDKGPQDYSLYVYHSKLVDAVRALKLAIYQLALFASGDGSAVKSREELKEVMTMATLLKGSCDNVHDLHVAFLDHLAIWKAL</sequence>
<dbReference type="Proteomes" id="UP001446871">
    <property type="component" value="Unassembled WGS sequence"/>
</dbReference>
<protein>
    <submittedName>
        <fullName evidence="1">Uncharacterized protein</fullName>
    </submittedName>
</protein>
<proteinExistence type="predicted"/>
<comment type="caution">
    <text evidence="1">The sequence shown here is derived from an EMBL/GenBank/DDBJ whole genome shotgun (WGS) entry which is preliminary data.</text>
</comment>
<reference evidence="1 2" key="1">
    <citation type="submission" date="2023-01" db="EMBL/GenBank/DDBJ databases">
        <title>Analysis of 21 Apiospora genomes using comparative genomics revels a genus with tremendous synthesis potential of carbohydrate active enzymes and secondary metabolites.</title>
        <authorList>
            <person name="Sorensen T."/>
        </authorList>
    </citation>
    <scope>NUCLEOTIDE SEQUENCE [LARGE SCALE GENOMIC DNA]</scope>
    <source>
        <strain evidence="1 2">CBS 83171</strain>
    </source>
</reference>
<dbReference type="EMBL" id="JAQQWM010000004">
    <property type="protein sequence ID" value="KAK8067763.1"/>
    <property type="molecule type" value="Genomic_DNA"/>
</dbReference>
<evidence type="ECO:0000313" key="1">
    <source>
        <dbReference type="EMBL" id="KAK8067763.1"/>
    </source>
</evidence>
<organism evidence="1 2">
    <name type="scientific">Apiospora saccharicola</name>
    <dbReference type="NCBI Taxonomy" id="335842"/>
    <lineage>
        <taxon>Eukaryota</taxon>
        <taxon>Fungi</taxon>
        <taxon>Dikarya</taxon>
        <taxon>Ascomycota</taxon>
        <taxon>Pezizomycotina</taxon>
        <taxon>Sordariomycetes</taxon>
        <taxon>Xylariomycetidae</taxon>
        <taxon>Amphisphaeriales</taxon>
        <taxon>Apiosporaceae</taxon>
        <taxon>Apiospora</taxon>
    </lineage>
</organism>
<evidence type="ECO:0000313" key="2">
    <source>
        <dbReference type="Proteomes" id="UP001446871"/>
    </source>
</evidence>